<evidence type="ECO:0000259" key="13">
    <source>
        <dbReference type="Pfam" id="PF03443"/>
    </source>
</evidence>
<accession>A0A428S0N0</accession>
<comment type="catalytic activity">
    <reaction evidence="10">
        <text>[(1-&gt;4)-beta-D-glucosyl]n+m + reduced acceptor + O2 = 4-dehydro-beta-D-glucosyl-[(1-&gt;4)-beta-D-glucosyl]n-1 + [(1-&gt;4)-beta-D-glucosyl]m + acceptor + H2O.</text>
        <dbReference type="EC" id="1.14.99.56"/>
    </reaction>
</comment>
<dbReference type="Proteomes" id="UP000288429">
    <property type="component" value="Unassembled WGS sequence"/>
</dbReference>
<dbReference type="InterPro" id="IPR005103">
    <property type="entry name" value="AA9_LPMO"/>
</dbReference>
<evidence type="ECO:0000256" key="5">
    <source>
        <dbReference type="ARBA" id="ARBA00023001"/>
    </source>
</evidence>
<evidence type="ECO:0000256" key="2">
    <source>
        <dbReference type="ARBA" id="ARBA00004613"/>
    </source>
</evidence>
<comment type="subcellular location">
    <subcellularLocation>
        <location evidence="2">Secreted</location>
    </subcellularLocation>
</comment>
<keyword evidence="4 12" id="KW-0732">Signal</keyword>
<evidence type="ECO:0000313" key="14">
    <source>
        <dbReference type="EMBL" id="RSL83391.1"/>
    </source>
</evidence>
<protein>
    <recommendedName>
        <fullName evidence="11">lytic cellulose monooxygenase (C4-dehydrogenating)</fullName>
        <ecNumber evidence="11">1.14.99.56</ecNumber>
    </recommendedName>
</protein>
<feature type="signal peptide" evidence="12">
    <location>
        <begin position="1"/>
        <end position="18"/>
    </location>
</feature>
<evidence type="ECO:0000256" key="6">
    <source>
        <dbReference type="ARBA" id="ARBA00023157"/>
    </source>
</evidence>
<dbReference type="AlphaFoldDB" id="A0A428S0N0"/>
<reference evidence="14 15" key="1">
    <citation type="submission" date="2017-06" db="EMBL/GenBank/DDBJ databases">
        <title>Cmopartive genomic analysis of Ambrosia Fusariam Clade fungi.</title>
        <authorList>
            <person name="Stajich J.E."/>
            <person name="Carrillo J."/>
            <person name="Kijimoto T."/>
            <person name="Eskalen A."/>
            <person name="O'Donnell K."/>
            <person name="Kasson M."/>
        </authorList>
    </citation>
    <scope>NUCLEOTIDE SEQUENCE [LARGE SCALE GENOMIC DNA]</scope>
    <source>
        <strain evidence="14 15">NRRL 20438</strain>
    </source>
</reference>
<feature type="domain" description="Auxiliary Activity family 9 catalytic" evidence="13">
    <location>
        <begin position="19"/>
        <end position="116"/>
    </location>
</feature>
<comment type="similarity">
    <text evidence="9">Belongs to the polysaccharide monooxygenase AA9 family.</text>
</comment>
<evidence type="ECO:0000256" key="4">
    <source>
        <dbReference type="ARBA" id="ARBA00022729"/>
    </source>
</evidence>
<evidence type="ECO:0000256" key="12">
    <source>
        <dbReference type="SAM" id="SignalP"/>
    </source>
</evidence>
<dbReference type="Pfam" id="PF03443">
    <property type="entry name" value="AA9"/>
    <property type="match status" value="1"/>
</dbReference>
<feature type="chain" id="PRO_5019060294" description="lytic cellulose monooxygenase (C4-dehydrogenating)" evidence="12">
    <location>
        <begin position="19"/>
        <end position="125"/>
    </location>
</feature>
<evidence type="ECO:0000256" key="7">
    <source>
        <dbReference type="ARBA" id="ARBA00023277"/>
    </source>
</evidence>
<sequence>MKFSVLSTVLASATSVYGHYTFDQLVVNDALEGTANTYIRKHQNSYMPTKFKNPPSGSITPLDADFSCNKGAVPAAQVFKVKAGDKVGLKMAYGGTGMEHPGPSQVYVSPVDNAAVMTKRGGKGP</sequence>
<dbReference type="GO" id="GO:0005576">
    <property type="term" value="C:extracellular region"/>
    <property type="evidence" value="ECO:0007669"/>
    <property type="project" value="UniProtKB-SubCell"/>
</dbReference>
<keyword evidence="15" id="KW-1185">Reference proteome</keyword>
<dbReference type="EMBL" id="NIZV01000653">
    <property type="protein sequence ID" value="RSL83391.1"/>
    <property type="molecule type" value="Genomic_DNA"/>
</dbReference>
<proteinExistence type="inferred from homology"/>
<dbReference type="Gene3D" id="2.70.50.70">
    <property type="match status" value="1"/>
</dbReference>
<keyword evidence="5" id="KW-0136">Cellulose degradation</keyword>
<dbReference type="GO" id="GO:0030245">
    <property type="term" value="P:cellulose catabolic process"/>
    <property type="evidence" value="ECO:0007669"/>
    <property type="project" value="UniProtKB-KW"/>
</dbReference>
<keyword evidence="7" id="KW-0119">Carbohydrate metabolism</keyword>
<dbReference type="PANTHER" id="PTHR33353">
    <property type="entry name" value="PUTATIVE (AFU_ORTHOLOGUE AFUA_1G12560)-RELATED"/>
    <property type="match status" value="1"/>
</dbReference>
<evidence type="ECO:0000256" key="8">
    <source>
        <dbReference type="ARBA" id="ARBA00023326"/>
    </source>
</evidence>
<gene>
    <name evidence="14" type="ORF">CDV31_016836</name>
</gene>
<dbReference type="InterPro" id="IPR049892">
    <property type="entry name" value="AA9"/>
</dbReference>
<keyword evidence="3" id="KW-0964">Secreted</keyword>
<evidence type="ECO:0000256" key="3">
    <source>
        <dbReference type="ARBA" id="ARBA00022525"/>
    </source>
</evidence>
<comment type="caution">
    <text evidence="14">The sequence shown here is derived from an EMBL/GenBank/DDBJ whole genome shotgun (WGS) entry which is preliminary data.</text>
</comment>
<evidence type="ECO:0000256" key="11">
    <source>
        <dbReference type="ARBA" id="ARBA00047174"/>
    </source>
</evidence>
<dbReference type="EC" id="1.14.99.56" evidence="11"/>
<evidence type="ECO:0000256" key="10">
    <source>
        <dbReference type="ARBA" id="ARBA00045077"/>
    </source>
</evidence>
<dbReference type="PANTHER" id="PTHR33353:SF2">
    <property type="entry name" value="ENDO-BETA-1,4-GLUCANASE D"/>
    <property type="match status" value="1"/>
</dbReference>
<name>A0A428S0N0_9HYPO</name>
<keyword evidence="6" id="KW-1015">Disulfide bond</keyword>
<evidence type="ECO:0000313" key="15">
    <source>
        <dbReference type="Proteomes" id="UP000288429"/>
    </source>
</evidence>
<keyword evidence="8" id="KW-0624">Polysaccharide degradation</keyword>
<evidence type="ECO:0000256" key="9">
    <source>
        <dbReference type="ARBA" id="ARBA00044502"/>
    </source>
</evidence>
<organism evidence="14 15">
    <name type="scientific">Fusarium ambrosium</name>
    <dbReference type="NCBI Taxonomy" id="131363"/>
    <lineage>
        <taxon>Eukaryota</taxon>
        <taxon>Fungi</taxon>
        <taxon>Dikarya</taxon>
        <taxon>Ascomycota</taxon>
        <taxon>Pezizomycotina</taxon>
        <taxon>Sordariomycetes</taxon>
        <taxon>Hypocreomycetidae</taxon>
        <taxon>Hypocreales</taxon>
        <taxon>Nectriaceae</taxon>
        <taxon>Fusarium</taxon>
        <taxon>Fusarium solani species complex</taxon>
    </lineage>
</organism>
<evidence type="ECO:0000256" key="1">
    <source>
        <dbReference type="ARBA" id="ARBA00001973"/>
    </source>
</evidence>
<comment type="cofactor">
    <cofactor evidence="1">
        <name>Cu(2+)</name>
        <dbReference type="ChEBI" id="CHEBI:29036"/>
    </cofactor>
</comment>